<accession>A0A5J5B1K0</accession>
<dbReference type="Gene3D" id="3.10.20.370">
    <property type="match status" value="1"/>
</dbReference>
<evidence type="ECO:0000313" key="4">
    <source>
        <dbReference type="EMBL" id="KAA8537165.1"/>
    </source>
</evidence>
<proteinExistence type="predicted"/>
<dbReference type="InterPro" id="IPR050951">
    <property type="entry name" value="Retrovirus_Pol_polyprotein"/>
</dbReference>
<protein>
    <recommendedName>
        <fullName evidence="3">Reverse transcriptase/retrotransposon-derived protein RNase H-like domain-containing protein</fullName>
    </recommendedName>
</protein>
<dbReference type="InterPro" id="IPR043128">
    <property type="entry name" value="Rev_trsase/Diguanyl_cyclase"/>
</dbReference>
<feature type="compositionally biased region" description="Basic and acidic residues" evidence="2">
    <location>
        <begin position="44"/>
        <end position="56"/>
    </location>
</feature>
<dbReference type="SUPFAM" id="SSF56672">
    <property type="entry name" value="DNA/RNA polymerases"/>
    <property type="match status" value="1"/>
</dbReference>
<feature type="compositionally biased region" description="Polar residues" evidence="2">
    <location>
        <begin position="88"/>
        <end position="105"/>
    </location>
</feature>
<evidence type="ECO:0000259" key="3">
    <source>
        <dbReference type="Pfam" id="PF17919"/>
    </source>
</evidence>
<evidence type="ECO:0000256" key="2">
    <source>
        <dbReference type="SAM" id="MobiDB-lite"/>
    </source>
</evidence>
<dbReference type="OrthoDB" id="1909920at2759"/>
<dbReference type="AlphaFoldDB" id="A0A5J5B1K0"/>
<dbReference type="Pfam" id="PF17919">
    <property type="entry name" value="RT_RNaseH_2"/>
    <property type="match status" value="1"/>
</dbReference>
<dbReference type="InterPro" id="IPR043502">
    <property type="entry name" value="DNA/RNA_pol_sf"/>
</dbReference>
<gene>
    <name evidence="4" type="ORF">F0562_029609</name>
</gene>
<name>A0A5J5B1K0_9ASTE</name>
<organism evidence="4 5">
    <name type="scientific">Nyssa sinensis</name>
    <dbReference type="NCBI Taxonomy" id="561372"/>
    <lineage>
        <taxon>Eukaryota</taxon>
        <taxon>Viridiplantae</taxon>
        <taxon>Streptophyta</taxon>
        <taxon>Embryophyta</taxon>
        <taxon>Tracheophyta</taxon>
        <taxon>Spermatophyta</taxon>
        <taxon>Magnoliopsida</taxon>
        <taxon>eudicotyledons</taxon>
        <taxon>Gunneridae</taxon>
        <taxon>Pentapetalae</taxon>
        <taxon>asterids</taxon>
        <taxon>Cornales</taxon>
        <taxon>Nyssaceae</taxon>
        <taxon>Nyssa</taxon>
    </lineage>
</organism>
<evidence type="ECO:0000256" key="1">
    <source>
        <dbReference type="ARBA" id="ARBA00023268"/>
    </source>
</evidence>
<dbReference type="Gene3D" id="3.30.70.270">
    <property type="match status" value="1"/>
</dbReference>
<feature type="region of interest" description="Disordered" evidence="2">
    <location>
        <begin position="26"/>
        <end position="56"/>
    </location>
</feature>
<evidence type="ECO:0000313" key="5">
    <source>
        <dbReference type="Proteomes" id="UP000325577"/>
    </source>
</evidence>
<dbReference type="GO" id="GO:0003824">
    <property type="term" value="F:catalytic activity"/>
    <property type="evidence" value="ECO:0007669"/>
    <property type="project" value="UniProtKB-KW"/>
</dbReference>
<feature type="region of interest" description="Disordered" evidence="2">
    <location>
        <begin position="75"/>
        <end position="105"/>
    </location>
</feature>
<dbReference type="Proteomes" id="UP000325577">
    <property type="component" value="Linkage Group LG16"/>
</dbReference>
<sequence length="207" mass="23177">MSRLELGIADKLQQMGDTINQLSVALLPNKEGSSSNTNGRSRHNREESRENTEDGIRMFKPKSLKEAISLARMRDEQLNRQKKAIRSFNRSTTDSSPTKLKSASPMKQLTWDEMQRRWKEEAEDAFKALKQAMTSTPTLAMPNFNEQFVIGSDASGAGIGAVLTQQGKPIAFISRALGITKQAWSTYAKEMLAIVQAIRTWHSYLLG</sequence>
<dbReference type="PANTHER" id="PTHR37984:SF5">
    <property type="entry name" value="PROTEIN NYNRIN-LIKE"/>
    <property type="match status" value="1"/>
</dbReference>
<keyword evidence="5" id="KW-1185">Reference proteome</keyword>
<keyword evidence="1" id="KW-0511">Multifunctional enzyme</keyword>
<dbReference type="InterPro" id="IPR041577">
    <property type="entry name" value="RT_RNaseH_2"/>
</dbReference>
<feature type="domain" description="Reverse transcriptase/retrotransposon-derived protein RNase H-like" evidence="3">
    <location>
        <begin position="118"/>
        <end position="207"/>
    </location>
</feature>
<reference evidence="4 5" key="1">
    <citation type="submission" date="2019-09" db="EMBL/GenBank/DDBJ databases">
        <title>A chromosome-level genome assembly of the Chinese tupelo Nyssa sinensis.</title>
        <authorList>
            <person name="Yang X."/>
            <person name="Kang M."/>
            <person name="Yang Y."/>
            <person name="Xiong H."/>
            <person name="Wang M."/>
            <person name="Zhang Z."/>
            <person name="Wang Z."/>
            <person name="Wu H."/>
            <person name="Ma T."/>
            <person name="Liu J."/>
            <person name="Xi Z."/>
        </authorList>
    </citation>
    <scope>NUCLEOTIDE SEQUENCE [LARGE SCALE GENOMIC DNA]</scope>
    <source>
        <strain evidence="4">J267</strain>
        <tissue evidence="4">Leaf</tissue>
    </source>
</reference>
<dbReference type="EMBL" id="CM018039">
    <property type="protein sequence ID" value="KAA8537165.1"/>
    <property type="molecule type" value="Genomic_DNA"/>
</dbReference>
<dbReference type="PANTHER" id="PTHR37984">
    <property type="entry name" value="PROTEIN CBG26694"/>
    <property type="match status" value="1"/>
</dbReference>